<feature type="signal peptide" evidence="8">
    <location>
        <begin position="1"/>
        <end position="27"/>
    </location>
</feature>
<evidence type="ECO:0000256" key="5">
    <source>
        <dbReference type="ARBA" id="ARBA00023295"/>
    </source>
</evidence>
<protein>
    <submittedName>
        <fullName evidence="10">Glycoside hydrolase family 5 protein</fullName>
    </submittedName>
</protein>
<dbReference type="GO" id="GO:0030245">
    <property type="term" value="P:cellulose catabolic process"/>
    <property type="evidence" value="ECO:0007669"/>
    <property type="project" value="UniProtKB-KW"/>
</dbReference>
<proteinExistence type="inferred from homology"/>
<evidence type="ECO:0000256" key="2">
    <source>
        <dbReference type="ARBA" id="ARBA00022801"/>
    </source>
</evidence>
<keyword evidence="3" id="KW-0136">Cellulose degradation</keyword>
<evidence type="ECO:0000313" key="10">
    <source>
        <dbReference type="EMBL" id="NGX88761.1"/>
    </source>
</evidence>
<dbReference type="InterPro" id="IPR050386">
    <property type="entry name" value="Glycosyl_hydrolase_5"/>
</dbReference>
<evidence type="ECO:0000313" key="11">
    <source>
        <dbReference type="Proteomes" id="UP000476696"/>
    </source>
</evidence>
<evidence type="ECO:0000256" key="4">
    <source>
        <dbReference type="ARBA" id="ARBA00023277"/>
    </source>
</evidence>
<keyword evidence="2 7" id="KW-0378">Hydrolase</keyword>
<dbReference type="SUPFAM" id="SSF51445">
    <property type="entry name" value="(Trans)glycosidases"/>
    <property type="match status" value="1"/>
</dbReference>
<dbReference type="GO" id="GO:0009986">
    <property type="term" value="C:cell surface"/>
    <property type="evidence" value="ECO:0007669"/>
    <property type="project" value="TreeGrafter"/>
</dbReference>
<keyword evidence="6" id="KW-0624">Polysaccharide degradation</keyword>
<name>A0A6M2B7Z3_9GAMM</name>
<dbReference type="GO" id="GO:0005576">
    <property type="term" value="C:extracellular region"/>
    <property type="evidence" value="ECO:0007669"/>
    <property type="project" value="TreeGrafter"/>
</dbReference>
<evidence type="ECO:0000256" key="8">
    <source>
        <dbReference type="SAM" id="SignalP"/>
    </source>
</evidence>
<feature type="domain" description="Glycoside hydrolase family 5" evidence="9">
    <location>
        <begin position="49"/>
        <end position="352"/>
    </location>
</feature>
<evidence type="ECO:0000259" key="9">
    <source>
        <dbReference type="Pfam" id="PF00150"/>
    </source>
</evidence>
<evidence type="ECO:0000256" key="6">
    <source>
        <dbReference type="ARBA" id="ARBA00023326"/>
    </source>
</evidence>
<dbReference type="RefSeq" id="WP_165060421.1">
    <property type="nucleotide sequence ID" value="NZ_JAADJS010000003.1"/>
</dbReference>
<dbReference type="PANTHER" id="PTHR31297">
    <property type="entry name" value="GLUCAN ENDO-1,6-BETA-GLUCOSIDASE B"/>
    <property type="match status" value="1"/>
</dbReference>
<comment type="caution">
    <text evidence="10">The sequence shown here is derived from an EMBL/GenBank/DDBJ whole genome shotgun (WGS) entry which is preliminary data.</text>
</comment>
<evidence type="ECO:0000256" key="3">
    <source>
        <dbReference type="ARBA" id="ARBA00023001"/>
    </source>
</evidence>
<dbReference type="InterPro" id="IPR017853">
    <property type="entry name" value="GH"/>
</dbReference>
<keyword evidence="4" id="KW-0119">Carbohydrate metabolism</keyword>
<accession>A0A6M2B7Z3</accession>
<evidence type="ECO:0000256" key="1">
    <source>
        <dbReference type="ARBA" id="ARBA00005641"/>
    </source>
</evidence>
<dbReference type="AlphaFoldDB" id="A0A6M2B7Z3"/>
<keyword evidence="5 7" id="KW-0326">Glycosidase</keyword>
<dbReference type="PANTHER" id="PTHR31297:SF41">
    <property type="entry name" value="ENDOGLUCANASE, PUTATIVE (AFU_ORTHOLOGUE AFUA_5G01830)-RELATED"/>
    <property type="match status" value="1"/>
</dbReference>
<sequence length="406" mass="46302">MTLKIKPAKLSLAALLLSILVSTPARAADEIAFWNTPEYGGNSFNRLPPDDAYFSALRGYGASWVRLSYDKWKPAQRDFLLGDADHYQGLVPEDLATLKTALKRAHAAGLKVVITPLSLPGMRWSQNNGNKFDGRLWQDKKYWQQSADFWRDLARALKDTPGVAAYNLINEPAPEKNGGVKEHASQADMQRWYQQHQGTARDLPAFYTLLIQAIREVDPVTPVMVDSGWYAAADSFGYWPGPLKDARVLYSFHMYEPYEATSGPNLKRDRPFTYPGDVPFSGKPERWDAKRVADYLQQPFDWAKQRGISASRMVAGEFGCVRMLNDCRQYLNDVLSVLDKNQAHWAFYSFREDSWDAMDYELGKGKVPWSYWQAIEQNKPDNLKRRATPEFEPISRRLAESLPSTK</sequence>
<organism evidence="10 11">
    <name type="scientific">Rahnella contaminans</name>
    <dbReference type="NCBI Taxonomy" id="2703882"/>
    <lineage>
        <taxon>Bacteria</taxon>
        <taxon>Pseudomonadati</taxon>
        <taxon>Pseudomonadota</taxon>
        <taxon>Gammaproteobacteria</taxon>
        <taxon>Enterobacterales</taxon>
        <taxon>Yersiniaceae</taxon>
        <taxon>Rahnella</taxon>
    </lineage>
</organism>
<dbReference type="Proteomes" id="UP000476696">
    <property type="component" value="Unassembled WGS sequence"/>
</dbReference>
<dbReference type="Gene3D" id="3.20.20.80">
    <property type="entry name" value="Glycosidases"/>
    <property type="match status" value="1"/>
</dbReference>
<evidence type="ECO:0000256" key="7">
    <source>
        <dbReference type="RuleBase" id="RU361153"/>
    </source>
</evidence>
<keyword evidence="8" id="KW-0732">Signal</keyword>
<comment type="similarity">
    <text evidence="1 7">Belongs to the glycosyl hydrolase 5 (cellulase A) family.</text>
</comment>
<dbReference type="InterPro" id="IPR001547">
    <property type="entry name" value="Glyco_hydro_5"/>
</dbReference>
<dbReference type="EMBL" id="JAADJS010000003">
    <property type="protein sequence ID" value="NGX88761.1"/>
    <property type="molecule type" value="Genomic_DNA"/>
</dbReference>
<feature type="chain" id="PRO_5026738018" evidence="8">
    <location>
        <begin position="28"/>
        <end position="406"/>
    </location>
</feature>
<reference evidence="10 11" key="1">
    <citation type="submission" date="2020-03" db="EMBL/GenBank/DDBJ databases">
        <title>Rahnella aceri sp. nov., isoated from traditional Jeju Makgeolli.</title>
        <authorList>
            <person name="Kim I.S."/>
            <person name="Jeon D."/>
        </authorList>
    </citation>
    <scope>NUCLEOTIDE SEQUENCE [LARGE SCALE GENOMIC DNA]</scope>
    <source>
        <strain evidence="10 11">Lac-M11</strain>
    </source>
</reference>
<dbReference type="GO" id="GO:0008422">
    <property type="term" value="F:beta-glucosidase activity"/>
    <property type="evidence" value="ECO:0007669"/>
    <property type="project" value="TreeGrafter"/>
</dbReference>
<keyword evidence="11" id="KW-1185">Reference proteome</keyword>
<dbReference type="Pfam" id="PF00150">
    <property type="entry name" value="Cellulase"/>
    <property type="match status" value="1"/>
</dbReference>
<gene>
    <name evidence="10" type="ORF">GW579_16910</name>
</gene>